<evidence type="ECO:0000313" key="4">
    <source>
        <dbReference type="Proteomes" id="UP001153076"/>
    </source>
</evidence>
<evidence type="ECO:0000256" key="1">
    <source>
        <dbReference type="ARBA" id="ARBA00022737"/>
    </source>
</evidence>
<dbReference type="InterPro" id="IPR046848">
    <property type="entry name" value="E_motif"/>
</dbReference>
<feature type="repeat" description="PPR" evidence="2">
    <location>
        <begin position="260"/>
        <end position="294"/>
    </location>
</feature>
<evidence type="ECO:0000256" key="2">
    <source>
        <dbReference type="PROSITE-ProRule" id="PRU00708"/>
    </source>
</evidence>
<dbReference type="PANTHER" id="PTHR47926">
    <property type="entry name" value="PENTATRICOPEPTIDE REPEAT-CONTAINING PROTEIN"/>
    <property type="match status" value="1"/>
</dbReference>
<dbReference type="PROSITE" id="PS51375">
    <property type="entry name" value="PPR"/>
    <property type="match status" value="6"/>
</dbReference>
<gene>
    <name evidence="3" type="ORF">Cgig2_014459</name>
</gene>
<dbReference type="OrthoDB" id="185373at2759"/>
<dbReference type="InterPro" id="IPR011990">
    <property type="entry name" value="TPR-like_helical_dom_sf"/>
</dbReference>
<feature type="repeat" description="PPR" evidence="2">
    <location>
        <begin position="88"/>
        <end position="122"/>
    </location>
</feature>
<dbReference type="InterPro" id="IPR046960">
    <property type="entry name" value="PPR_At4g14850-like_plant"/>
</dbReference>
<dbReference type="GO" id="GO:0003723">
    <property type="term" value="F:RNA binding"/>
    <property type="evidence" value="ECO:0007669"/>
    <property type="project" value="InterPro"/>
</dbReference>
<evidence type="ECO:0008006" key="5">
    <source>
        <dbReference type="Google" id="ProtNLM"/>
    </source>
</evidence>
<dbReference type="FunFam" id="1.25.40.10:FF:000351">
    <property type="entry name" value="Pentatricopeptide repeat-containing protein"/>
    <property type="match status" value="1"/>
</dbReference>
<dbReference type="FunFam" id="1.25.40.10:FF:000427">
    <property type="entry name" value="Pentatricopeptide repeat-containing protein chloroplastic"/>
    <property type="match status" value="1"/>
</dbReference>
<feature type="repeat" description="PPR" evidence="2">
    <location>
        <begin position="190"/>
        <end position="224"/>
    </location>
</feature>
<feature type="repeat" description="PPR" evidence="2">
    <location>
        <begin position="530"/>
        <end position="560"/>
    </location>
</feature>
<sequence>MASIIVHASKIKQRALYTSHYISLLESYTESRSVAKIQKLHAHVVISGLLRHPSRLSGVLCSNLASSYALCGCITYARKLFDELPQPSLFLYNAVIRMYSQNGSTREVLRLFGDMLSSGRLCADNFTYPFVIKACGDMLLLDLGVMVHGKAVTGGFGCNIYVLNSLLAMYMSCGEMEMARYIFGAMDERDIVSWATMISGYLKKGLANDALLIFDEMLNVGAELNRAAILSILSACGKLENLTFGRRVHAIVEEKGQQDDGIISNALIDMYARCGTMDEAEQVFDMMEDKDVVTWTSMINGCILNDDLSKAFGLCRLMQLQGITPNSVTIVMLLQACAVLQALKQGRCLHAWVIRCNLFCDVIVETALIDMYSKCSHVGLGLQVFTQSSHKRLAPWNAIISGYVRSGLPSESLICFKQMLYEGLIPDVVTFNSILPACGNLADLWQACNIHAYLIKSGFLSKNEVITGLIDAYSKCGSLDFSNKVFGEFPRDRRDMTLWSALIAGCAAHGHGQAAVSHFKSMVLSGVKPNEVTFTSVLNACSHAGLVDDGFSLFKQMLKEWQNIPCMHHYTCMVDLLGRAGRLQEAYDLIITMPFQPNHAVWGAWLGTCVLHGNIKLGEIAVKSLIELEPDNTGNYVLLAKLYSAAGRWEDAENARSLISNVRSAKTPGQSSVESAQRFTKIMSLCENRLKCSSVQGH</sequence>
<comment type="caution">
    <text evidence="3">The sequence shown here is derived from an EMBL/GenBank/DDBJ whole genome shotgun (WGS) entry which is preliminary data.</text>
</comment>
<keyword evidence="1" id="KW-0677">Repeat</keyword>
<dbReference type="EMBL" id="JAKOGI010000232">
    <property type="protein sequence ID" value="KAJ8439039.1"/>
    <property type="molecule type" value="Genomic_DNA"/>
</dbReference>
<feature type="repeat" description="PPR" evidence="2">
    <location>
        <begin position="392"/>
        <end position="426"/>
    </location>
</feature>
<dbReference type="FunFam" id="1.25.40.10:FF:000436">
    <property type="entry name" value="Pentatricopeptide repeat-containing protein At5g39350 family"/>
    <property type="match status" value="1"/>
</dbReference>
<feature type="repeat" description="PPR" evidence="2">
    <location>
        <begin position="495"/>
        <end position="529"/>
    </location>
</feature>
<dbReference type="GO" id="GO:0009451">
    <property type="term" value="P:RNA modification"/>
    <property type="evidence" value="ECO:0007669"/>
    <property type="project" value="InterPro"/>
</dbReference>
<dbReference type="Gene3D" id="1.25.40.10">
    <property type="entry name" value="Tetratricopeptide repeat domain"/>
    <property type="match status" value="5"/>
</dbReference>
<dbReference type="AlphaFoldDB" id="A0A9Q1K8X5"/>
<dbReference type="PANTHER" id="PTHR47926:SF493">
    <property type="entry name" value="PENTATRICOPEPTIDE REPEAT-CONTAINING PROTEIN"/>
    <property type="match status" value="1"/>
</dbReference>
<name>A0A9Q1K8X5_9CARY</name>
<accession>A0A9Q1K8X5</accession>
<dbReference type="Pfam" id="PF20431">
    <property type="entry name" value="E_motif"/>
    <property type="match status" value="1"/>
</dbReference>
<evidence type="ECO:0000313" key="3">
    <source>
        <dbReference type="EMBL" id="KAJ8439039.1"/>
    </source>
</evidence>
<dbReference type="NCBIfam" id="TIGR00756">
    <property type="entry name" value="PPR"/>
    <property type="match status" value="5"/>
</dbReference>
<proteinExistence type="predicted"/>
<protein>
    <recommendedName>
        <fullName evidence="5">Pentatricopeptide repeat-containing protein</fullName>
    </recommendedName>
</protein>
<dbReference type="Pfam" id="PF01535">
    <property type="entry name" value="PPR"/>
    <property type="match status" value="5"/>
</dbReference>
<dbReference type="Proteomes" id="UP001153076">
    <property type="component" value="Unassembled WGS sequence"/>
</dbReference>
<keyword evidence="4" id="KW-1185">Reference proteome</keyword>
<dbReference type="InterPro" id="IPR002885">
    <property type="entry name" value="PPR_rpt"/>
</dbReference>
<organism evidence="3 4">
    <name type="scientific">Carnegiea gigantea</name>
    <dbReference type="NCBI Taxonomy" id="171969"/>
    <lineage>
        <taxon>Eukaryota</taxon>
        <taxon>Viridiplantae</taxon>
        <taxon>Streptophyta</taxon>
        <taxon>Embryophyta</taxon>
        <taxon>Tracheophyta</taxon>
        <taxon>Spermatophyta</taxon>
        <taxon>Magnoliopsida</taxon>
        <taxon>eudicotyledons</taxon>
        <taxon>Gunneridae</taxon>
        <taxon>Pentapetalae</taxon>
        <taxon>Caryophyllales</taxon>
        <taxon>Cactineae</taxon>
        <taxon>Cactaceae</taxon>
        <taxon>Cactoideae</taxon>
        <taxon>Echinocereeae</taxon>
        <taxon>Carnegiea</taxon>
    </lineage>
</organism>
<reference evidence="3" key="1">
    <citation type="submission" date="2022-04" db="EMBL/GenBank/DDBJ databases">
        <title>Carnegiea gigantea Genome sequencing and assembly v2.</title>
        <authorList>
            <person name="Copetti D."/>
            <person name="Sanderson M.J."/>
            <person name="Burquez A."/>
            <person name="Wojciechowski M.F."/>
        </authorList>
    </citation>
    <scope>NUCLEOTIDE SEQUENCE</scope>
    <source>
        <strain evidence="3">SGP5-SGP5p</strain>
        <tissue evidence="3">Aerial part</tissue>
    </source>
</reference>
<dbReference type="FunFam" id="1.25.40.10:FF:000090">
    <property type="entry name" value="Pentatricopeptide repeat-containing protein, chloroplastic"/>
    <property type="match status" value="1"/>
</dbReference>
<dbReference type="Pfam" id="PF13041">
    <property type="entry name" value="PPR_2"/>
    <property type="match status" value="3"/>
</dbReference>